<keyword evidence="1" id="KW-0732">Signal</keyword>
<dbReference type="SUPFAM" id="SSF48452">
    <property type="entry name" value="TPR-like"/>
    <property type="match status" value="1"/>
</dbReference>
<evidence type="ECO:0000259" key="2">
    <source>
        <dbReference type="Pfam" id="PF21197"/>
    </source>
</evidence>
<name>A0A2S9IE67_9GAMM</name>
<feature type="domain" description="PgaA membrane beta barrel" evidence="2">
    <location>
        <begin position="516"/>
        <end position="809"/>
    </location>
</feature>
<keyword evidence="4" id="KW-1185">Reference proteome</keyword>
<evidence type="ECO:0000256" key="1">
    <source>
        <dbReference type="SAM" id="SignalP"/>
    </source>
</evidence>
<dbReference type="InterPro" id="IPR011990">
    <property type="entry name" value="TPR-like_helical_dom_sf"/>
</dbReference>
<comment type="caution">
    <text evidence="3">The sequence shown here is derived from an EMBL/GenBank/DDBJ whole genome shotgun (WGS) entry which is preliminary data.</text>
</comment>
<dbReference type="Pfam" id="PF21197">
    <property type="entry name" value="PgaA_barrel"/>
    <property type="match status" value="1"/>
</dbReference>
<dbReference type="NCBIfam" id="NF007468">
    <property type="entry name" value="PRK10049.1"/>
    <property type="match status" value="1"/>
</dbReference>
<dbReference type="InterPro" id="IPR049003">
    <property type="entry name" value="PgaA_barrel"/>
</dbReference>
<organism evidence="3 4">
    <name type="scientific">Pantoea coffeiphila</name>
    <dbReference type="NCBI Taxonomy" id="1465635"/>
    <lineage>
        <taxon>Bacteria</taxon>
        <taxon>Pseudomonadati</taxon>
        <taxon>Pseudomonadota</taxon>
        <taxon>Gammaproteobacteria</taxon>
        <taxon>Enterobacterales</taxon>
        <taxon>Erwiniaceae</taxon>
        <taxon>Pantoea</taxon>
    </lineage>
</organism>
<evidence type="ECO:0000313" key="3">
    <source>
        <dbReference type="EMBL" id="PRD16079.1"/>
    </source>
</evidence>
<protein>
    <submittedName>
        <fullName evidence="3">Poly-beta-1,6 N-acetyl-D-glucosamine export porin PgaA</fullName>
    </submittedName>
</protein>
<gene>
    <name evidence="3" type="ORF">CQW29_08080</name>
</gene>
<dbReference type="EMBL" id="PDET01000004">
    <property type="protein sequence ID" value="PRD16079.1"/>
    <property type="molecule type" value="Genomic_DNA"/>
</dbReference>
<feature type="signal peptide" evidence="1">
    <location>
        <begin position="1"/>
        <end position="25"/>
    </location>
</feature>
<accession>A0A2S9IE67</accession>
<feature type="chain" id="PRO_5015661388" evidence="1">
    <location>
        <begin position="26"/>
        <end position="809"/>
    </location>
</feature>
<dbReference type="OrthoDB" id="5405060at2"/>
<evidence type="ECO:0000313" key="4">
    <source>
        <dbReference type="Proteomes" id="UP000239181"/>
    </source>
</evidence>
<dbReference type="InterPro" id="IPR023870">
    <property type="entry name" value="PGA_export_porin_PgaA"/>
</dbReference>
<proteinExistence type="predicted"/>
<dbReference type="AlphaFoldDB" id="A0A2S9IE67"/>
<sequence length="809" mass="90953">MKYRPHQRKKAVALLLTFSTLPSLAAAQNYDALIVAAREGNNAPALRFFDGEAARRTLSASEIADWLQIANWAGNDRQVVAVWQRYDRQVTLPVRGLQAVAGSLRNLHQWQSSLALWQRALVREPSNDDLYSGYLMTLADAGRSAQALPLAQQRVGQAATAHRWLDLSYVQFAAGKKEDALLSASQAELRFSGDRQIEQNYLNALSLNRVSGPALLQAAHAGPDAAQLRRLQRDAVAEKVRIAFAPSRSEAERFTVADRALADYQPLLAAWQHDPAAHSDYQQARIDRLGALVARSRMQEAVDEYQRLTAEGTVIPTYARRWVAAAFLWLRQPDRAVALYQSLSPETSSSPLSRTEQSDLFYALAEDEQPDAARRQSDRFVASSPYLLNIFGSPERVPNDDWLDAQQLQVQSALLHDDLPAAQQQAEHLARTAPGNQGLQIDVASLWLTRGWPRRAEAELKRVESMEPRSLGLETQQGLTALELQEWRQADLLADDVIERQPESRSTQRLDRLRDVYRYAELRVQGEHGINSDSPVSGANDLSLDALLYSPPIEENWRVFTGLSFADSEFSEGRGINRSVRGGVEYRARDNWAEAELNGQRYGSGQKIGARLSGWHDFSDSWRIGGSAERLMREAPLQALRNGITVNGGNLWARWRQSERREWQVSVAPSWFSDGNNRVEWSVDGSERLTSGARYTLDFTPNISGSHNSKTDTPYYSPSRDLAVVPALSLDHLMYRHYQTEWSQQVELGAGTYWQQGQGSGAVTTVSYGQRVRWNDVLDTGVKLTWDKRPYDGVREQNLSVSFDMNYRF</sequence>
<dbReference type="Gene3D" id="1.25.40.10">
    <property type="entry name" value="Tetratricopeptide repeat domain"/>
    <property type="match status" value="1"/>
</dbReference>
<dbReference type="GO" id="GO:1901515">
    <property type="term" value="F:poly-beta-1,6-N-acetyl-D-glucosamine transmembrane transporter activity"/>
    <property type="evidence" value="ECO:0007669"/>
    <property type="project" value="InterPro"/>
</dbReference>
<dbReference type="Proteomes" id="UP000239181">
    <property type="component" value="Unassembled WGS sequence"/>
</dbReference>
<dbReference type="NCBIfam" id="TIGR03939">
    <property type="entry name" value="PGA_TPR_OMP"/>
    <property type="match status" value="1"/>
</dbReference>
<reference evidence="3 4" key="1">
    <citation type="submission" date="2017-10" db="EMBL/GenBank/DDBJ databases">
        <title>Draft genome of two endophytic bacteria isolated from 'guarana' Paullinia cupana (Mart.) Ducke.</title>
        <authorList>
            <person name="Siqueira K.A."/>
            <person name="Liotti R.G."/>
            <person name="Mendes T.A."/>
            <person name="Soares M.A."/>
        </authorList>
    </citation>
    <scope>NUCLEOTIDE SEQUENCE [LARGE SCALE GENOMIC DNA]</scope>
    <source>
        <strain evidence="3 4">342</strain>
    </source>
</reference>